<comment type="caution">
    <text evidence="3">The sequence shown here is derived from an EMBL/GenBank/DDBJ whole genome shotgun (WGS) entry which is preliminary data.</text>
</comment>
<feature type="compositionally biased region" description="Polar residues" evidence="2">
    <location>
        <begin position="21"/>
        <end position="31"/>
    </location>
</feature>
<dbReference type="InterPro" id="IPR036770">
    <property type="entry name" value="Ankyrin_rpt-contain_sf"/>
</dbReference>
<feature type="compositionally biased region" description="Polar residues" evidence="2">
    <location>
        <begin position="1"/>
        <end position="11"/>
    </location>
</feature>
<feature type="region of interest" description="Disordered" evidence="2">
    <location>
        <begin position="1"/>
        <end position="31"/>
    </location>
</feature>
<dbReference type="SMART" id="SM00248">
    <property type="entry name" value="ANK"/>
    <property type="match status" value="4"/>
</dbReference>
<keyword evidence="1" id="KW-0040">ANK repeat</keyword>
<gene>
    <name evidence="3" type="ORF">RRF57_001837</name>
</gene>
<dbReference type="PROSITE" id="PS50088">
    <property type="entry name" value="ANK_REPEAT"/>
    <property type="match status" value="1"/>
</dbReference>
<sequence length="666" mass="73808">MAQNSTNSTTPPCAGVGPQHAHSNVSSESGSLGTENTLIWNDIDFSGIIPNPFVALAMMATHSGGSNTADPVNHSSLHDMPTEVLIEISNAMSPVDRISAAFAFPDLFINANRYHVFYDDAITQLNIPTYILFGVEHDRRPLLLEAISHGFNVEQISFLLDVYEEICVARNIDRHTFLNSAFPDNRPADPQPSSPGSNSGSDADELVTARNLFSPLHIAIGSHRLDLVRYLIQRGADLDHLVTRPISVPFTPLQYALYHLSPMHTFFSALSQSQRDILIDIASELLTHSPNISAYTTSLAELTREMFLAIEAGAEPIVLTLLERTAPTIGLPAITGQQIQILRSRVLQYLANNQRPMPRALRYVLNEGALWTETDEYRDNVRRSATHAAIDANNVEHAVISLRHEIENKSSTLTYSIRRICHLSGAGAHLAMLQALVPVLVEFNQEEAQLRVLLSAMTNVPGNGPLVRDMLLGTTTIINDTSLRFAICFGDRTTTAHIIRVLVERSQSIDDRLPRGSLLAPPILSGHWFETPLTYALSLNNYHAASQLLSFGANPSRVPANIRHRVRIARDRLNSLIIDDVMGFVFQVDGVQMDGSQPTIEETHQALDYVFVRMLDDPAHPLPHYSRAIRNEEQPADHPDNDSDNEDQFHRGRCVAGLRFSGAPWR</sequence>
<dbReference type="EMBL" id="JAWHQM010000003">
    <property type="protein sequence ID" value="KAK5626122.1"/>
    <property type="molecule type" value="Genomic_DNA"/>
</dbReference>
<dbReference type="AlphaFoldDB" id="A0AAN7Z1X6"/>
<evidence type="ECO:0000256" key="1">
    <source>
        <dbReference type="PROSITE-ProRule" id="PRU00023"/>
    </source>
</evidence>
<proteinExistence type="predicted"/>
<dbReference type="Gene3D" id="1.25.40.20">
    <property type="entry name" value="Ankyrin repeat-containing domain"/>
    <property type="match status" value="1"/>
</dbReference>
<name>A0AAN7Z1X6_9PEZI</name>
<keyword evidence="4" id="KW-1185">Reference proteome</keyword>
<evidence type="ECO:0000256" key="2">
    <source>
        <dbReference type="SAM" id="MobiDB-lite"/>
    </source>
</evidence>
<dbReference type="PROSITE" id="PS50297">
    <property type="entry name" value="ANK_REP_REGION"/>
    <property type="match status" value="1"/>
</dbReference>
<evidence type="ECO:0000313" key="4">
    <source>
        <dbReference type="Proteomes" id="UP001305414"/>
    </source>
</evidence>
<protein>
    <recommendedName>
        <fullName evidence="5">Ankyrin repeat protein</fullName>
    </recommendedName>
</protein>
<reference evidence="3 4" key="1">
    <citation type="submission" date="2023-10" db="EMBL/GenBank/DDBJ databases">
        <title>Draft genome sequence of Xylaria bambusicola isolate GMP-LS, the root and basal stem rot pathogen of sugarcane in Indonesia.</title>
        <authorList>
            <person name="Selvaraj P."/>
            <person name="Muralishankar V."/>
            <person name="Muruganantham S."/>
            <person name="Sp S."/>
            <person name="Haryani S."/>
            <person name="Lau K.J.X."/>
            <person name="Naqvi N.I."/>
        </authorList>
    </citation>
    <scope>NUCLEOTIDE SEQUENCE [LARGE SCALE GENOMIC DNA]</scope>
    <source>
        <strain evidence="3">GMP-LS</strain>
    </source>
</reference>
<feature type="repeat" description="ANK" evidence="1">
    <location>
        <begin position="211"/>
        <end position="239"/>
    </location>
</feature>
<feature type="region of interest" description="Disordered" evidence="2">
    <location>
        <begin position="182"/>
        <end position="203"/>
    </location>
</feature>
<dbReference type="SUPFAM" id="SSF48403">
    <property type="entry name" value="Ankyrin repeat"/>
    <property type="match status" value="1"/>
</dbReference>
<dbReference type="Pfam" id="PF13606">
    <property type="entry name" value="Ank_3"/>
    <property type="match status" value="1"/>
</dbReference>
<dbReference type="InterPro" id="IPR002110">
    <property type="entry name" value="Ankyrin_rpt"/>
</dbReference>
<accession>A0AAN7Z1X6</accession>
<evidence type="ECO:0008006" key="5">
    <source>
        <dbReference type="Google" id="ProtNLM"/>
    </source>
</evidence>
<dbReference type="Proteomes" id="UP001305414">
    <property type="component" value="Unassembled WGS sequence"/>
</dbReference>
<evidence type="ECO:0000313" key="3">
    <source>
        <dbReference type="EMBL" id="KAK5626122.1"/>
    </source>
</evidence>
<organism evidence="3 4">
    <name type="scientific">Xylaria bambusicola</name>
    <dbReference type="NCBI Taxonomy" id="326684"/>
    <lineage>
        <taxon>Eukaryota</taxon>
        <taxon>Fungi</taxon>
        <taxon>Dikarya</taxon>
        <taxon>Ascomycota</taxon>
        <taxon>Pezizomycotina</taxon>
        <taxon>Sordariomycetes</taxon>
        <taxon>Xylariomycetidae</taxon>
        <taxon>Xylariales</taxon>
        <taxon>Xylariaceae</taxon>
        <taxon>Xylaria</taxon>
    </lineage>
</organism>